<dbReference type="Gene3D" id="3.30.450.20">
    <property type="entry name" value="PAS domain"/>
    <property type="match status" value="1"/>
</dbReference>
<dbReference type="EMBL" id="JPME01000010">
    <property type="protein sequence ID" value="KEZ90721.1"/>
    <property type="molecule type" value="Genomic_DNA"/>
</dbReference>
<feature type="transmembrane region" description="Helical" evidence="9">
    <location>
        <begin position="12"/>
        <end position="36"/>
    </location>
</feature>
<keyword evidence="6 9" id="KW-0472">Membrane</keyword>
<dbReference type="CDD" id="cd06225">
    <property type="entry name" value="HAMP"/>
    <property type="match status" value="1"/>
</dbReference>
<feature type="domain" description="HAMP" evidence="11">
    <location>
        <begin position="303"/>
        <end position="356"/>
    </location>
</feature>
<gene>
    <name evidence="12" type="ORF">IO98_08280</name>
</gene>
<keyword evidence="13" id="KW-1185">Reference proteome</keyword>
<evidence type="ECO:0008006" key="14">
    <source>
        <dbReference type="Google" id="ProtNLM"/>
    </source>
</evidence>
<evidence type="ECO:0000256" key="3">
    <source>
        <dbReference type="ARBA" id="ARBA00022500"/>
    </source>
</evidence>
<keyword evidence="8" id="KW-0807">Transducer</keyword>
<evidence type="ECO:0000313" key="13">
    <source>
        <dbReference type="Proteomes" id="UP000028525"/>
    </source>
</evidence>
<dbReference type="Gene3D" id="1.10.287.950">
    <property type="entry name" value="Methyl-accepting chemotaxis protein"/>
    <property type="match status" value="1"/>
</dbReference>
<reference evidence="12 13" key="1">
    <citation type="submission" date="2014-07" db="EMBL/GenBank/DDBJ databases">
        <title>Draft genome of Clostridium celerecrescens 152B isolated from sediments associated with methane hydrate from Krishna Godavari basin.</title>
        <authorList>
            <person name="Honkalas V.S."/>
            <person name="Dabir A.P."/>
            <person name="Arora P."/>
            <person name="Dhakephalkar P.K."/>
        </authorList>
    </citation>
    <scope>NUCLEOTIDE SEQUENCE [LARGE SCALE GENOMIC DNA]</scope>
    <source>
        <strain evidence="12 13">152B</strain>
    </source>
</reference>
<proteinExistence type="inferred from homology"/>
<organism evidence="12 13">
    <name type="scientific">Lacrimispora celerecrescens</name>
    <dbReference type="NCBI Taxonomy" id="29354"/>
    <lineage>
        <taxon>Bacteria</taxon>
        <taxon>Bacillati</taxon>
        <taxon>Bacillota</taxon>
        <taxon>Clostridia</taxon>
        <taxon>Lachnospirales</taxon>
        <taxon>Lachnospiraceae</taxon>
        <taxon>Lacrimispora</taxon>
    </lineage>
</organism>
<feature type="transmembrane region" description="Helical" evidence="9">
    <location>
        <begin position="280"/>
        <end position="302"/>
    </location>
</feature>
<dbReference type="SMART" id="SM00304">
    <property type="entry name" value="HAMP"/>
    <property type="match status" value="1"/>
</dbReference>
<evidence type="ECO:0000313" key="12">
    <source>
        <dbReference type="EMBL" id="KEZ90721.1"/>
    </source>
</evidence>
<dbReference type="InterPro" id="IPR051310">
    <property type="entry name" value="MCP_chemotaxis"/>
</dbReference>
<evidence type="ECO:0000256" key="5">
    <source>
        <dbReference type="ARBA" id="ARBA00022989"/>
    </source>
</evidence>
<dbReference type="Gene3D" id="6.10.340.10">
    <property type="match status" value="1"/>
</dbReference>
<evidence type="ECO:0000256" key="6">
    <source>
        <dbReference type="ARBA" id="ARBA00023136"/>
    </source>
</evidence>
<dbReference type="Pfam" id="PF00672">
    <property type="entry name" value="HAMP"/>
    <property type="match status" value="1"/>
</dbReference>
<evidence type="ECO:0000256" key="9">
    <source>
        <dbReference type="SAM" id="Phobius"/>
    </source>
</evidence>
<dbReference type="PANTHER" id="PTHR43531">
    <property type="entry name" value="PROTEIN ICFG"/>
    <property type="match status" value="1"/>
</dbReference>
<evidence type="ECO:0000256" key="2">
    <source>
        <dbReference type="ARBA" id="ARBA00022475"/>
    </source>
</evidence>
<comment type="similarity">
    <text evidence="7">Belongs to the methyl-accepting chemotaxis (MCP) protein family.</text>
</comment>
<dbReference type="Pfam" id="PF00015">
    <property type="entry name" value="MCPsignal"/>
    <property type="match status" value="1"/>
</dbReference>
<keyword evidence="4 9" id="KW-0812">Transmembrane</keyword>
<evidence type="ECO:0000256" key="1">
    <source>
        <dbReference type="ARBA" id="ARBA00004651"/>
    </source>
</evidence>
<keyword evidence="2" id="KW-1003">Cell membrane</keyword>
<dbReference type="SMART" id="SM00283">
    <property type="entry name" value="MA"/>
    <property type="match status" value="1"/>
</dbReference>
<dbReference type="PROSITE" id="PS50111">
    <property type="entry name" value="CHEMOTAXIS_TRANSDUC_2"/>
    <property type="match status" value="1"/>
</dbReference>
<dbReference type="Proteomes" id="UP000028525">
    <property type="component" value="Unassembled WGS sequence"/>
</dbReference>
<comment type="subcellular location">
    <subcellularLocation>
        <location evidence="1">Cell membrane</location>
        <topology evidence="1">Multi-pass membrane protein</topology>
    </subcellularLocation>
</comment>
<evidence type="ECO:0000256" key="8">
    <source>
        <dbReference type="PROSITE-ProRule" id="PRU00284"/>
    </source>
</evidence>
<dbReference type="OrthoDB" id="1862723at2"/>
<keyword evidence="3" id="KW-0145">Chemotaxis</keyword>
<dbReference type="Pfam" id="PF02743">
    <property type="entry name" value="dCache_1"/>
    <property type="match status" value="1"/>
</dbReference>
<dbReference type="PANTHER" id="PTHR43531:SF11">
    <property type="entry name" value="METHYL-ACCEPTING CHEMOTAXIS PROTEIN 3"/>
    <property type="match status" value="1"/>
</dbReference>
<dbReference type="GO" id="GO:0006935">
    <property type="term" value="P:chemotaxis"/>
    <property type="evidence" value="ECO:0007669"/>
    <property type="project" value="UniProtKB-KW"/>
</dbReference>
<comment type="caution">
    <text evidence="12">The sequence shown here is derived from an EMBL/GenBank/DDBJ whole genome shotgun (WGS) entry which is preliminary data.</text>
</comment>
<dbReference type="PROSITE" id="PS50885">
    <property type="entry name" value="HAMP"/>
    <property type="match status" value="1"/>
</dbReference>
<dbReference type="AlphaFoldDB" id="A0A084JP37"/>
<dbReference type="SUPFAM" id="SSF58104">
    <property type="entry name" value="Methyl-accepting chemotaxis protein (MCP) signaling domain"/>
    <property type="match status" value="1"/>
</dbReference>
<evidence type="ECO:0000259" key="11">
    <source>
        <dbReference type="PROSITE" id="PS50885"/>
    </source>
</evidence>
<dbReference type="InterPro" id="IPR004089">
    <property type="entry name" value="MCPsignal_dom"/>
</dbReference>
<feature type="domain" description="Methyl-accepting transducer" evidence="10">
    <location>
        <begin position="406"/>
        <end position="635"/>
    </location>
</feature>
<accession>A0A084JP37</accession>
<dbReference type="InterPro" id="IPR003660">
    <property type="entry name" value="HAMP_dom"/>
</dbReference>
<evidence type="ECO:0000259" key="10">
    <source>
        <dbReference type="PROSITE" id="PS50111"/>
    </source>
</evidence>
<dbReference type="InterPro" id="IPR033479">
    <property type="entry name" value="dCache_1"/>
</dbReference>
<keyword evidence="5 9" id="KW-1133">Transmembrane helix</keyword>
<dbReference type="GO" id="GO:0004888">
    <property type="term" value="F:transmembrane signaling receptor activity"/>
    <property type="evidence" value="ECO:0007669"/>
    <property type="project" value="TreeGrafter"/>
</dbReference>
<dbReference type="GO" id="GO:0007165">
    <property type="term" value="P:signal transduction"/>
    <property type="evidence" value="ECO:0007669"/>
    <property type="project" value="UniProtKB-KW"/>
</dbReference>
<dbReference type="STRING" id="29354.IO98_08280"/>
<protein>
    <recommendedName>
        <fullName evidence="14">Chemotaxis protein</fullName>
    </recommendedName>
</protein>
<dbReference type="GO" id="GO:0005886">
    <property type="term" value="C:plasma membrane"/>
    <property type="evidence" value="ECO:0007669"/>
    <property type="project" value="UniProtKB-SubCell"/>
</dbReference>
<evidence type="ECO:0000256" key="7">
    <source>
        <dbReference type="ARBA" id="ARBA00029447"/>
    </source>
</evidence>
<sequence length="660" mass="72365">MNLKGIRRKIILNTLIVTIIISVVTTIVLSVSAMSLTNLTLMETLMPFAKTASKSIESSLHIMADRIFMIGENHELTSEEATLEEKHQVLDKATSGIEFVWLALYTQDGRLYTGNGNSPSDISGGELFKRMQETQNLVIGDTSVGENGLEVYVGMPISTEKNNTYYLVGSYKYDMLDDVISSIHIGYSGHAFVMNESGQVVAYPDTDLIKSGENVYSLYKDNGKLLEVFDAMKSGRIGSASVSIDGKDTLVVYAPVRGANWYLAIITPKSDFTNIVNTAVMINVGITITLTLLAILFIARFAGNISKSLRSVTERIQKLAQGDLTSPVEVVMTNDEAQTLSNSLKETIEQVSGYISQLQNALERLSAGNLDVSVSDQFAGDFVVMKDSIHNITDFLNLLINDLQQSAETLSHAAQEVSQSARLMNESSGHQSMSIDRLVEETDSISKDIVIVDEHARTARELMEQSMEKLSMGDEHMENTLQAMENISHNAAEITKITKFLEEIAFQTNLLALNASVEAAHAGEAGKGFAVVANEIRDLAEKSAESSKRTAEMIIHSQQAIEEGARYANLTAHFLNELTDISKQTYEITEDLEKLVGNEKLSLENASLDISQISRHARQNLESSSAVASLSGDLAQQAQSLEEMSGRFRLRSDPEGRDGQ</sequence>
<dbReference type="CDD" id="cd12912">
    <property type="entry name" value="PDC2_MCP_like"/>
    <property type="match status" value="1"/>
</dbReference>
<dbReference type="RefSeq" id="WP_038279975.1">
    <property type="nucleotide sequence ID" value="NZ_JPME01000010.1"/>
</dbReference>
<name>A0A084JP37_9FIRM</name>
<evidence type="ECO:0000256" key="4">
    <source>
        <dbReference type="ARBA" id="ARBA00022692"/>
    </source>
</evidence>